<dbReference type="PANTHER" id="PTHR43081">
    <property type="entry name" value="ADENYLATE CYCLASE, TERMINAL-DIFFERENTIATION SPECIFIC-RELATED"/>
    <property type="match status" value="1"/>
</dbReference>
<keyword evidence="4" id="KW-1185">Reference proteome</keyword>
<dbReference type="AlphaFoldDB" id="A0A6I4J476"/>
<dbReference type="CDD" id="cd07302">
    <property type="entry name" value="CHD"/>
    <property type="match status" value="1"/>
</dbReference>
<keyword evidence="1" id="KW-0812">Transmembrane</keyword>
<protein>
    <submittedName>
        <fullName evidence="3">CHASE2 domain-containing protein</fullName>
    </submittedName>
</protein>
<evidence type="ECO:0000259" key="2">
    <source>
        <dbReference type="PROSITE" id="PS50125"/>
    </source>
</evidence>
<evidence type="ECO:0000313" key="3">
    <source>
        <dbReference type="EMBL" id="MVO78071.1"/>
    </source>
</evidence>
<dbReference type="GO" id="GO:0004016">
    <property type="term" value="F:adenylate cyclase activity"/>
    <property type="evidence" value="ECO:0007669"/>
    <property type="project" value="UniProtKB-ARBA"/>
</dbReference>
<dbReference type="EMBL" id="WQMS01000009">
    <property type="protein sequence ID" value="MVO78071.1"/>
    <property type="molecule type" value="Genomic_DNA"/>
</dbReference>
<feature type="transmembrane region" description="Helical" evidence="1">
    <location>
        <begin position="340"/>
        <end position="358"/>
    </location>
</feature>
<feature type="transmembrane region" description="Helical" evidence="1">
    <location>
        <begin position="31"/>
        <end position="49"/>
    </location>
</feature>
<dbReference type="InterPro" id="IPR029787">
    <property type="entry name" value="Nucleotide_cyclase"/>
</dbReference>
<dbReference type="Pfam" id="PF00211">
    <property type="entry name" value="Guanylate_cyc"/>
    <property type="match status" value="1"/>
</dbReference>
<proteinExistence type="predicted"/>
<sequence>MSDVEPAAARAAQPLSKRTARIIGQVGAPRLIATVLILLVAVLIARFSWQVPLISDAERALYDVRLMLTTPRVEQDSRILLVTYTDDTLINTQVRSPLDRRILADALRNLDAMGAKAIAIDVIVDQPTPNDDHLVDAFRAMKTPTYLAFTSAATNGRFIEQRQEDFLRAFQDKIRTTSVHPTSIEIETDNDGVVRNWPKQPKTLPPLLARAVTGAHDSFDDYHRGVRFRLPAFQDRPVFAKLPIDLLANPETAPLMAEQVKGRYVLIGGDLLDLDLFETPMKKITGERTIGLEVHAAMLAQLLDGVQYGGIPPGSTWAVALLVIVAGTLTALLDARPWKMAVLMVGQAVFFVLLPFYLQWQGTDTQYLPAFGWGIGWLLAYSSVSAAARAVGSQQRRFAQSALGKYLPRDIASEILRDPDRLALHGEKREIFVVFTDLEGFTKLSHAIPPETVAFLLNKYLDTLSETVLRYGGTIDKFVGDAVVAFWGAPISRPDDGERAARAAWAMYEAGEAFRKDVPEGVPAIGRTRVGLHWGEAIVGNFGGEGRIQYTALGDSMNTAARLESANKPLNTKVLASRAAVERSGLDWWRPLGRITLRGRSTPVEIFEPVPEATAEERSYLAQLLERIDQGDEAAFDELESLAVTNVRDAALANLVYRLQHIEPGGSYDLG</sequence>
<feature type="transmembrane region" description="Helical" evidence="1">
    <location>
        <begin position="370"/>
        <end position="391"/>
    </location>
</feature>
<dbReference type="GO" id="GO:0006171">
    <property type="term" value="P:cAMP biosynthetic process"/>
    <property type="evidence" value="ECO:0007669"/>
    <property type="project" value="TreeGrafter"/>
</dbReference>
<dbReference type="PROSITE" id="PS50125">
    <property type="entry name" value="GUANYLATE_CYCLASE_2"/>
    <property type="match status" value="1"/>
</dbReference>
<evidence type="ECO:0000313" key="4">
    <source>
        <dbReference type="Proteomes" id="UP000441389"/>
    </source>
</evidence>
<dbReference type="Gene3D" id="3.30.70.1230">
    <property type="entry name" value="Nucleotide cyclase"/>
    <property type="match status" value="1"/>
</dbReference>
<gene>
    <name evidence="3" type="ORF">GON01_09000</name>
</gene>
<dbReference type="GO" id="GO:0035556">
    <property type="term" value="P:intracellular signal transduction"/>
    <property type="evidence" value="ECO:0007669"/>
    <property type="project" value="InterPro"/>
</dbReference>
<dbReference type="Pfam" id="PF05226">
    <property type="entry name" value="CHASE2"/>
    <property type="match status" value="1"/>
</dbReference>
<evidence type="ECO:0000256" key="1">
    <source>
        <dbReference type="SAM" id="Phobius"/>
    </source>
</evidence>
<feature type="transmembrane region" description="Helical" evidence="1">
    <location>
        <begin position="314"/>
        <end position="333"/>
    </location>
</feature>
<keyword evidence="1" id="KW-1133">Transmembrane helix</keyword>
<dbReference type="InterPro" id="IPR007890">
    <property type="entry name" value="CHASE2"/>
</dbReference>
<dbReference type="SUPFAM" id="SSF55073">
    <property type="entry name" value="Nucleotide cyclase"/>
    <property type="match status" value="1"/>
</dbReference>
<reference evidence="3 4" key="1">
    <citation type="submission" date="2019-12" db="EMBL/GenBank/DDBJ databases">
        <authorList>
            <person name="Huq M.A."/>
        </authorList>
    </citation>
    <scope>NUCLEOTIDE SEQUENCE [LARGE SCALE GENOMIC DNA]</scope>
    <source>
        <strain evidence="3 4">MAH-20</strain>
    </source>
</reference>
<name>A0A6I4J476_9SPHN</name>
<dbReference type="Proteomes" id="UP000441389">
    <property type="component" value="Unassembled WGS sequence"/>
</dbReference>
<feature type="domain" description="Guanylate cyclase" evidence="2">
    <location>
        <begin position="432"/>
        <end position="564"/>
    </location>
</feature>
<dbReference type="InterPro" id="IPR001054">
    <property type="entry name" value="A/G_cyclase"/>
</dbReference>
<comment type="caution">
    <text evidence="3">The sequence shown here is derived from an EMBL/GenBank/DDBJ whole genome shotgun (WGS) entry which is preliminary data.</text>
</comment>
<dbReference type="SMART" id="SM00044">
    <property type="entry name" value="CYCc"/>
    <property type="match status" value="1"/>
</dbReference>
<keyword evidence="1" id="KW-0472">Membrane</keyword>
<organism evidence="3 4">
    <name type="scientific">Sphingomonas horti</name>
    <dbReference type="NCBI Taxonomy" id="2682842"/>
    <lineage>
        <taxon>Bacteria</taxon>
        <taxon>Pseudomonadati</taxon>
        <taxon>Pseudomonadota</taxon>
        <taxon>Alphaproteobacteria</taxon>
        <taxon>Sphingomonadales</taxon>
        <taxon>Sphingomonadaceae</taxon>
        <taxon>Sphingomonas</taxon>
    </lineage>
</organism>
<accession>A0A6I4J476</accession>
<dbReference type="PANTHER" id="PTHR43081:SF1">
    <property type="entry name" value="ADENYLATE CYCLASE, TERMINAL-DIFFERENTIATION SPECIFIC"/>
    <property type="match status" value="1"/>
</dbReference>
<dbReference type="InterPro" id="IPR050697">
    <property type="entry name" value="Adenylyl/Guanylyl_Cyclase_3/4"/>
</dbReference>
<dbReference type="SMART" id="SM01080">
    <property type="entry name" value="CHASE2"/>
    <property type="match status" value="1"/>
</dbReference>
<dbReference type="RefSeq" id="WP_157027034.1">
    <property type="nucleotide sequence ID" value="NZ_WQMS01000009.1"/>
</dbReference>